<protein>
    <submittedName>
        <fullName evidence="1">Uncharacterized protein</fullName>
    </submittedName>
</protein>
<organism evidence="1 2">
    <name type="scientific">Cinara cedri</name>
    <dbReference type="NCBI Taxonomy" id="506608"/>
    <lineage>
        <taxon>Eukaryota</taxon>
        <taxon>Metazoa</taxon>
        <taxon>Ecdysozoa</taxon>
        <taxon>Arthropoda</taxon>
        <taxon>Hexapoda</taxon>
        <taxon>Insecta</taxon>
        <taxon>Pterygota</taxon>
        <taxon>Neoptera</taxon>
        <taxon>Paraneoptera</taxon>
        <taxon>Hemiptera</taxon>
        <taxon>Sternorrhyncha</taxon>
        <taxon>Aphidomorpha</taxon>
        <taxon>Aphidoidea</taxon>
        <taxon>Aphididae</taxon>
        <taxon>Lachninae</taxon>
        <taxon>Cinara</taxon>
    </lineage>
</organism>
<evidence type="ECO:0000313" key="2">
    <source>
        <dbReference type="Proteomes" id="UP000325440"/>
    </source>
</evidence>
<dbReference type="OrthoDB" id="6629682at2759"/>
<evidence type="ECO:0000313" key="1">
    <source>
        <dbReference type="EMBL" id="VVC24651.1"/>
    </source>
</evidence>
<keyword evidence="2" id="KW-1185">Reference proteome</keyword>
<dbReference type="EMBL" id="CABPRJ010000004">
    <property type="protein sequence ID" value="VVC24651.1"/>
    <property type="molecule type" value="Genomic_DNA"/>
</dbReference>
<sequence length="114" mass="13199">MNEPSTSSFDSNKLDENMMNKSEAVLMVASEVAIEDTPYHTYLKRNIRQHSQDHTPSEIAICQHLAYDRSTNKYYGQVDMENGIKDALFETMTREHVLKLKGLNLNKIYSRPLF</sequence>
<proteinExistence type="predicted"/>
<dbReference type="Proteomes" id="UP000325440">
    <property type="component" value="Unassembled WGS sequence"/>
</dbReference>
<gene>
    <name evidence="1" type="ORF">CINCED_3A014699</name>
</gene>
<reference evidence="1 2" key="1">
    <citation type="submission" date="2019-08" db="EMBL/GenBank/DDBJ databases">
        <authorList>
            <person name="Alioto T."/>
            <person name="Alioto T."/>
            <person name="Gomez Garrido J."/>
        </authorList>
    </citation>
    <scope>NUCLEOTIDE SEQUENCE [LARGE SCALE GENOMIC DNA]</scope>
</reference>
<name>A0A5E4M0B5_9HEMI</name>
<dbReference type="AlphaFoldDB" id="A0A5E4M0B5"/>
<accession>A0A5E4M0B5</accession>